<evidence type="ECO:0000256" key="2">
    <source>
        <dbReference type="ARBA" id="ARBA00004496"/>
    </source>
</evidence>
<evidence type="ECO:0000313" key="13">
    <source>
        <dbReference type="EMBL" id="KAH0812211.1"/>
    </source>
</evidence>
<dbReference type="PANTHER" id="PTHR13135">
    <property type="entry name" value="CYTOSOLIC RESINIFERATOXIN BINDING PROTEIN RBP-26"/>
    <property type="match status" value="1"/>
</dbReference>
<dbReference type="FunFam" id="1.10.10.1440:FF:000001">
    <property type="entry name" value="phosphorylated adapter RNA export protein-like"/>
    <property type="match status" value="1"/>
</dbReference>
<dbReference type="Proteomes" id="UP000719412">
    <property type="component" value="Unassembled WGS sequence"/>
</dbReference>
<dbReference type="Pfam" id="PF10258">
    <property type="entry name" value="PHAX_RNA-bd"/>
    <property type="match status" value="1"/>
</dbReference>
<keyword evidence="8" id="KW-0653">Protein transport</keyword>
<evidence type="ECO:0000256" key="5">
    <source>
        <dbReference type="ARBA" id="ARBA00022448"/>
    </source>
</evidence>
<dbReference type="PANTHER" id="PTHR13135:SF0">
    <property type="entry name" value="PHOSPHORYLATED ADAPTER RNA EXPORT PROTEIN"/>
    <property type="match status" value="1"/>
</dbReference>
<evidence type="ECO:0000256" key="11">
    <source>
        <dbReference type="SAM" id="MobiDB-lite"/>
    </source>
</evidence>
<keyword evidence="14" id="KW-1185">Reference proteome</keyword>
<reference evidence="13" key="1">
    <citation type="journal article" date="2020" name="J Insects Food Feed">
        <title>The yellow mealworm (Tenebrio molitor) genome: a resource for the emerging insects as food and feed industry.</title>
        <authorList>
            <person name="Eriksson T."/>
            <person name="Andere A."/>
            <person name="Kelstrup H."/>
            <person name="Emery V."/>
            <person name="Picard C."/>
        </authorList>
    </citation>
    <scope>NUCLEOTIDE SEQUENCE</scope>
    <source>
        <strain evidence="13">Stoneville</strain>
        <tissue evidence="13">Whole head</tissue>
    </source>
</reference>
<dbReference type="GO" id="GO:0006408">
    <property type="term" value="P:snRNA export from nucleus"/>
    <property type="evidence" value="ECO:0007669"/>
    <property type="project" value="InterPro"/>
</dbReference>
<dbReference type="EMBL" id="JABDTM020026218">
    <property type="protein sequence ID" value="KAH0812211.1"/>
    <property type="molecule type" value="Genomic_DNA"/>
</dbReference>
<accession>A0A8J6LGI3</accession>
<evidence type="ECO:0000256" key="10">
    <source>
        <dbReference type="ARBA" id="ARBA00030834"/>
    </source>
</evidence>
<comment type="similarity">
    <text evidence="3">Belongs to the PHAX family.</text>
</comment>
<evidence type="ECO:0000313" key="14">
    <source>
        <dbReference type="Proteomes" id="UP000719412"/>
    </source>
</evidence>
<evidence type="ECO:0000256" key="3">
    <source>
        <dbReference type="ARBA" id="ARBA00006094"/>
    </source>
</evidence>
<feature type="region of interest" description="Disordered" evidence="11">
    <location>
        <begin position="1"/>
        <end position="77"/>
    </location>
</feature>
<protein>
    <recommendedName>
        <fullName evidence="4">Phosphorylated adapter RNA export protein</fullName>
    </recommendedName>
    <alternativeName>
        <fullName evidence="10">RNA U small nuclear RNA export adapter protein</fullName>
    </alternativeName>
</protein>
<keyword evidence="7" id="KW-0694">RNA-binding</keyword>
<proteinExistence type="inferred from homology"/>
<dbReference type="GO" id="GO:0005634">
    <property type="term" value="C:nucleus"/>
    <property type="evidence" value="ECO:0007669"/>
    <property type="project" value="UniProtKB-SubCell"/>
</dbReference>
<keyword evidence="9" id="KW-0539">Nucleus</keyword>
<dbReference type="GO" id="GO:0005737">
    <property type="term" value="C:cytoplasm"/>
    <property type="evidence" value="ECO:0007669"/>
    <property type="project" value="UniProtKB-SubCell"/>
</dbReference>
<organism evidence="13 14">
    <name type="scientific">Tenebrio molitor</name>
    <name type="common">Yellow mealworm beetle</name>
    <dbReference type="NCBI Taxonomy" id="7067"/>
    <lineage>
        <taxon>Eukaryota</taxon>
        <taxon>Metazoa</taxon>
        <taxon>Ecdysozoa</taxon>
        <taxon>Arthropoda</taxon>
        <taxon>Hexapoda</taxon>
        <taxon>Insecta</taxon>
        <taxon>Pterygota</taxon>
        <taxon>Neoptera</taxon>
        <taxon>Endopterygota</taxon>
        <taxon>Coleoptera</taxon>
        <taxon>Polyphaga</taxon>
        <taxon>Cucujiformia</taxon>
        <taxon>Tenebrionidae</taxon>
        <taxon>Tenebrio</taxon>
    </lineage>
</organism>
<comment type="caution">
    <text evidence="13">The sequence shown here is derived from an EMBL/GenBank/DDBJ whole genome shotgun (WGS) entry which is preliminary data.</text>
</comment>
<dbReference type="Gene3D" id="1.10.10.1440">
    <property type="entry name" value="PHAX RNA-binding domain"/>
    <property type="match status" value="1"/>
</dbReference>
<dbReference type="InterPro" id="IPR038092">
    <property type="entry name" value="PHAX_RNA-binding_sf"/>
</dbReference>
<dbReference type="GO" id="GO:0003723">
    <property type="term" value="F:RNA binding"/>
    <property type="evidence" value="ECO:0007669"/>
    <property type="project" value="UniProtKB-KW"/>
</dbReference>
<evidence type="ECO:0000259" key="12">
    <source>
        <dbReference type="Pfam" id="PF10258"/>
    </source>
</evidence>
<evidence type="ECO:0000256" key="7">
    <source>
        <dbReference type="ARBA" id="ARBA00022884"/>
    </source>
</evidence>
<evidence type="ECO:0000256" key="6">
    <source>
        <dbReference type="ARBA" id="ARBA00022490"/>
    </source>
</evidence>
<feature type="compositionally biased region" description="Acidic residues" evidence="11">
    <location>
        <begin position="1"/>
        <end position="18"/>
    </location>
</feature>
<keyword evidence="6" id="KW-0963">Cytoplasm</keyword>
<reference evidence="13" key="2">
    <citation type="submission" date="2021-08" db="EMBL/GenBank/DDBJ databases">
        <authorList>
            <person name="Eriksson T."/>
        </authorList>
    </citation>
    <scope>NUCLEOTIDE SEQUENCE</scope>
    <source>
        <strain evidence="13">Stoneville</strain>
        <tissue evidence="13">Whole head</tissue>
    </source>
</reference>
<dbReference type="AlphaFoldDB" id="A0A8J6LGI3"/>
<feature type="domain" description="Phosphorylated adapter RNA export protein RNA-binding" evidence="12">
    <location>
        <begin position="175"/>
        <end position="258"/>
    </location>
</feature>
<comment type="subcellular location">
    <subcellularLocation>
        <location evidence="2">Cytoplasm</location>
    </subcellularLocation>
    <subcellularLocation>
        <location evidence="1">Nucleus</location>
    </subcellularLocation>
</comment>
<sequence>MEQDEIVLEEGELSEDSDTYTPLERPADYSGTQPNPRFPVVAPESESETELQSSDSDSDSDCNRKKSKKPKIKLKPQLQQIRRKKYDIWSTRVQEDVLAETLNSCDVTIKDRSRDVESYSPFIHVDKTNNKRTRDDRRNPNVKSVGRAKSEEKVKGSTRKILDLSVTSSDSPEEIARDVANKLFEEKEELILRVISTLGVEKTILIFKETKRIEEEGGMLVMNQTRRRTPGGVFLFLVRHDYDITLEQRNRIFQDEKEKTKTMIKNKQKKKLKKLKDEIAASKNKQLLPDLLTRAELLAKENNRVRKETDERDVINPPPTPETDGHENSGDGMDGVNGMDSFDNRRKYESYDDDFLDINCSNDMDLF</sequence>
<evidence type="ECO:0000256" key="8">
    <source>
        <dbReference type="ARBA" id="ARBA00022927"/>
    </source>
</evidence>
<feature type="region of interest" description="Disordered" evidence="11">
    <location>
        <begin position="130"/>
        <end position="154"/>
    </location>
</feature>
<evidence type="ECO:0000256" key="1">
    <source>
        <dbReference type="ARBA" id="ARBA00004123"/>
    </source>
</evidence>
<feature type="compositionally biased region" description="Basic and acidic residues" evidence="11">
    <location>
        <begin position="302"/>
        <end position="314"/>
    </location>
</feature>
<feature type="compositionally biased region" description="Basic residues" evidence="11">
    <location>
        <begin position="65"/>
        <end position="74"/>
    </location>
</feature>
<evidence type="ECO:0000256" key="4">
    <source>
        <dbReference type="ARBA" id="ARBA00016856"/>
    </source>
</evidence>
<dbReference type="GO" id="GO:0015031">
    <property type="term" value="P:protein transport"/>
    <property type="evidence" value="ECO:0007669"/>
    <property type="project" value="UniProtKB-KW"/>
</dbReference>
<gene>
    <name evidence="13" type="ORF">GEV33_010587</name>
</gene>
<feature type="compositionally biased region" description="Basic and acidic residues" evidence="11">
    <location>
        <begin position="130"/>
        <end position="139"/>
    </location>
</feature>
<name>A0A8J6LGI3_TENMO</name>
<dbReference type="InterPro" id="IPR019385">
    <property type="entry name" value="PHAX_RNA-binding_domain"/>
</dbReference>
<dbReference type="InterPro" id="IPR039047">
    <property type="entry name" value="PHAX"/>
</dbReference>
<evidence type="ECO:0000256" key="9">
    <source>
        <dbReference type="ARBA" id="ARBA00023242"/>
    </source>
</evidence>
<keyword evidence="5" id="KW-0813">Transport</keyword>
<feature type="region of interest" description="Disordered" evidence="11">
    <location>
        <begin position="302"/>
        <end position="344"/>
    </location>
</feature>